<reference evidence="1" key="2">
    <citation type="submission" date="2017-09" db="EMBL/GenBank/DDBJ databases">
        <title>FDA dAtabase for Regulatory Grade micrObial Sequences (FDA-ARGOS): Supporting development and validation of Infectious Disease Dx tests.</title>
        <authorList>
            <person name="Minogue T."/>
            <person name="Wolcott M."/>
            <person name="Wasieloski L."/>
            <person name="Aguilar W."/>
            <person name="Moore D."/>
            <person name="Tallon L.J."/>
            <person name="Sadzewicz L."/>
            <person name="Ott S."/>
            <person name="Zhao X."/>
            <person name="Nagaraj S."/>
            <person name="Vavikolanu K."/>
            <person name="Aluvathingal J."/>
            <person name="Nadendla S."/>
            <person name="Sichtig H."/>
        </authorList>
    </citation>
    <scope>NUCLEOTIDE SEQUENCE</scope>
    <source>
        <strain evidence="1">FDAARGOS_387</strain>
    </source>
</reference>
<protein>
    <submittedName>
        <fullName evidence="1">Uncharacterized protein</fullName>
    </submittedName>
</protein>
<keyword evidence="3" id="KW-1185">Reference proteome</keyword>
<dbReference type="EMBL" id="CAADJA010000002">
    <property type="protein sequence ID" value="VFS53077.1"/>
    <property type="molecule type" value="Genomic_DNA"/>
</dbReference>
<dbReference type="RefSeq" id="WP_029095933.1">
    <property type="nucleotide sequence ID" value="NZ_CAADJA010000002.1"/>
</dbReference>
<dbReference type="OrthoDB" id="6638183at2"/>
<dbReference type="EMBL" id="PDDX01000001">
    <property type="protein sequence ID" value="PHI32016.1"/>
    <property type="molecule type" value="Genomic_DNA"/>
</dbReference>
<organism evidence="1 3">
    <name type="scientific">Budvicia aquatica</name>
    <dbReference type="NCBI Taxonomy" id="82979"/>
    <lineage>
        <taxon>Bacteria</taxon>
        <taxon>Pseudomonadati</taxon>
        <taxon>Pseudomonadota</taxon>
        <taxon>Gammaproteobacteria</taxon>
        <taxon>Enterobacterales</taxon>
        <taxon>Budviciaceae</taxon>
        <taxon>Budvicia</taxon>
    </lineage>
</organism>
<reference evidence="2 4" key="3">
    <citation type="submission" date="2019-03" db="EMBL/GenBank/DDBJ databases">
        <authorList>
            <consortium name="Pathogen Informatics"/>
        </authorList>
    </citation>
    <scope>NUCLEOTIDE SEQUENCE [LARGE SCALE GENOMIC DNA]</scope>
    <source>
        <strain evidence="2 4">NCTC12282</strain>
    </source>
</reference>
<proteinExistence type="predicted"/>
<dbReference type="Proteomes" id="UP000373449">
    <property type="component" value="Unassembled WGS sequence"/>
</dbReference>
<reference evidence="3" key="1">
    <citation type="submission" date="2017-09" db="EMBL/GenBank/DDBJ databases">
        <title>FDA dAtabase for Regulatory Grade micrObial Sequences (FDA-ARGOS): Supporting development and validation of Infectious Disease Dx tests.</title>
        <authorList>
            <person name="Minogue T."/>
            <person name="Wolcott M."/>
            <person name="Wasieloski L."/>
            <person name="Aguilar W."/>
            <person name="Moore D."/>
            <person name="Tallon L."/>
            <person name="Sadzewicz L."/>
            <person name="Ott S."/>
            <person name="Zhao X."/>
            <person name="Nagaraj S."/>
            <person name="Vavikolanu K."/>
            <person name="Aluvathingal J."/>
            <person name="Nadendla S."/>
            <person name="Sichtig H."/>
        </authorList>
    </citation>
    <scope>NUCLEOTIDE SEQUENCE [LARGE SCALE GENOMIC DNA]</scope>
    <source>
        <strain evidence="3">FDAARGOS_387</strain>
    </source>
</reference>
<evidence type="ECO:0000313" key="1">
    <source>
        <dbReference type="EMBL" id="PHI32016.1"/>
    </source>
</evidence>
<dbReference type="Proteomes" id="UP000224974">
    <property type="component" value="Unassembled WGS sequence"/>
</dbReference>
<sequence>MKIPPWVYERIECITQIVVGNNQWAINRRAVLRRFLAHIWLHGEPTDEDGLGWTICTERDIRHFYHGLLGDCRLTVEGQLKKANLKAVLPTLADIDYDKGKKSQDVGKRKPSRWRFSPKRPDTDIGKLRLVDVDTGEVMTVKQIIQSNGKAPSHEFGPIAVSQAGLKKQEKAWLKNVSPGRMHISFVRALKSRVPDPYYRAGIRSLNHLYNAKFEGSYAVYDHCYRLTFGGRYYDQAFQNLPNELKAKFRAGLLNYDIQTCNLACLNLLFKRYNVNYQVSSSIYRKMMKKTGFTRKQCKSMVHATTYRVGKVTIGVSDGLGAKVCEWSEGDNKQALKILRWWNNYIEPLREALETLVSQIQQQHQKSCRSHRNYHLYVNDIGLTLDLNDEKYQRKQSYAQNYARNKSLLAFMICGVEQAYIREVVRLNPGVVCMLDHDGLVAQQALKFPDWEGFKLEIKG</sequence>
<evidence type="ECO:0000313" key="4">
    <source>
        <dbReference type="Proteomes" id="UP000373449"/>
    </source>
</evidence>
<accession>A0A2C6DLA2</accession>
<evidence type="ECO:0000313" key="3">
    <source>
        <dbReference type="Proteomes" id="UP000224974"/>
    </source>
</evidence>
<dbReference type="AlphaFoldDB" id="A0A2C6DLA2"/>
<evidence type="ECO:0000313" key="2">
    <source>
        <dbReference type="EMBL" id="VFS53077.1"/>
    </source>
</evidence>
<gene>
    <name evidence="1" type="ORF">CRN84_23175</name>
    <name evidence="2" type="ORF">NCTC12282_06288</name>
</gene>
<name>A0A2C6DLA2_9GAMM</name>